<evidence type="ECO:0000313" key="6">
    <source>
        <dbReference type="EMBL" id="KAJ1181208.1"/>
    </source>
</evidence>
<accession>A0AAV7U036</accession>
<dbReference type="InterPro" id="IPR003653">
    <property type="entry name" value="Peptidase_C48_C"/>
</dbReference>
<comment type="similarity">
    <text evidence="1">Belongs to the peptidase C48 family.</text>
</comment>
<dbReference type="GO" id="GO:0000338">
    <property type="term" value="P:protein deneddylation"/>
    <property type="evidence" value="ECO:0007669"/>
    <property type="project" value="TreeGrafter"/>
</dbReference>
<keyword evidence="4" id="KW-0788">Thiol protease</keyword>
<dbReference type="PROSITE" id="PS50600">
    <property type="entry name" value="ULP_PROTEASE"/>
    <property type="match status" value="1"/>
</dbReference>
<name>A0AAV7U036_PLEWA</name>
<dbReference type="PANTHER" id="PTHR46468:SF1">
    <property type="entry name" value="SENTRIN-SPECIFIC PROTEASE 8"/>
    <property type="match status" value="1"/>
</dbReference>
<proteinExistence type="inferred from homology"/>
<dbReference type="GO" id="GO:0008234">
    <property type="term" value="F:cysteine-type peptidase activity"/>
    <property type="evidence" value="ECO:0007669"/>
    <property type="project" value="UniProtKB-KW"/>
</dbReference>
<organism evidence="6 7">
    <name type="scientific">Pleurodeles waltl</name>
    <name type="common">Iberian ribbed newt</name>
    <dbReference type="NCBI Taxonomy" id="8319"/>
    <lineage>
        <taxon>Eukaryota</taxon>
        <taxon>Metazoa</taxon>
        <taxon>Chordata</taxon>
        <taxon>Craniata</taxon>
        <taxon>Vertebrata</taxon>
        <taxon>Euteleostomi</taxon>
        <taxon>Amphibia</taxon>
        <taxon>Batrachia</taxon>
        <taxon>Caudata</taxon>
        <taxon>Salamandroidea</taxon>
        <taxon>Salamandridae</taxon>
        <taxon>Pleurodelinae</taxon>
        <taxon>Pleurodeles</taxon>
    </lineage>
</organism>
<dbReference type="AlphaFoldDB" id="A0AAV7U036"/>
<evidence type="ECO:0000256" key="1">
    <source>
        <dbReference type="ARBA" id="ARBA00005234"/>
    </source>
</evidence>
<dbReference type="Proteomes" id="UP001066276">
    <property type="component" value="Chromosome 3_2"/>
</dbReference>
<dbReference type="InterPro" id="IPR044613">
    <property type="entry name" value="Nep1/2-like"/>
</dbReference>
<keyword evidence="3" id="KW-0378">Hydrolase</keyword>
<evidence type="ECO:0000256" key="2">
    <source>
        <dbReference type="ARBA" id="ARBA00022670"/>
    </source>
</evidence>
<reference evidence="6" key="1">
    <citation type="journal article" date="2022" name="bioRxiv">
        <title>Sequencing and chromosome-scale assembly of the giantPleurodeles waltlgenome.</title>
        <authorList>
            <person name="Brown T."/>
            <person name="Elewa A."/>
            <person name="Iarovenko S."/>
            <person name="Subramanian E."/>
            <person name="Araus A.J."/>
            <person name="Petzold A."/>
            <person name="Susuki M."/>
            <person name="Suzuki K.-i.T."/>
            <person name="Hayashi T."/>
            <person name="Toyoda A."/>
            <person name="Oliveira C."/>
            <person name="Osipova E."/>
            <person name="Leigh N.D."/>
            <person name="Simon A."/>
            <person name="Yun M.H."/>
        </authorList>
    </citation>
    <scope>NUCLEOTIDE SEQUENCE</scope>
    <source>
        <strain evidence="6">20211129_DDA</strain>
        <tissue evidence="6">Liver</tissue>
    </source>
</reference>
<evidence type="ECO:0000256" key="3">
    <source>
        <dbReference type="ARBA" id="ARBA00022801"/>
    </source>
</evidence>
<comment type="caution">
    <text evidence="6">The sequence shown here is derived from an EMBL/GenBank/DDBJ whole genome shotgun (WGS) entry which is preliminary data.</text>
</comment>
<protein>
    <recommendedName>
        <fullName evidence="5">Ubiquitin-like protease family profile domain-containing protein</fullName>
    </recommendedName>
</protein>
<dbReference type="Pfam" id="PF02902">
    <property type="entry name" value="Peptidase_C48"/>
    <property type="match status" value="1"/>
</dbReference>
<feature type="domain" description="Ubiquitin-like protease family profile" evidence="5">
    <location>
        <begin position="29"/>
        <end position="188"/>
    </location>
</feature>
<sequence length="226" mass="25859">MMWRVCVWVARASASFRIMDPVVLSYLDSLLRQSDVSLLDPPSWLNDHVIGFTYEYFASEQYRDYAEHVCFVSPEVVQFIKCASSPEEVAIFLEPLALPQKRIVFLAINDNSSEAAGGTHWSLLVYVRDKNCFVHYDSYSKNNSVHARQVARKLEGFLGKGVFVEEQAPAQQNSYDCGMYVICTTEALCEEYLRGRAKPLLQLLTPPYITQKRAEWKERVKQLAGK</sequence>
<keyword evidence="7" id="KW-1185">Reference proteome</keyword>
<keyword evidence="2" id="KW-0645">Protease</keyword>
<evidence type="ECO:0000313" key="7">
    <source>
        <dbReference type="Proteomes" id="UP001066276"/>
    </source>
</evidence>
<dbReference type="SUPFAM" id="SSF54001">
    <property type="entry name" value="Cysteine proteinases"/>
    <property type="match status" value="1"/>
</dbReference>
<evidence type="ECO:0000256" key="4">
    <source>
        <dbReference type="ARBA" id="ARBA00022807"/>
    </source>
</evidence>
<gene>
    <name evidence="6" type="ORF">NDU88_006418</name>
</gene>
<evidence type="ECO:0000259" key="5">
    <source>
        <dbReference type="PROSITE" id="PS50600"/>
    </source>
</evidence>
<dbReference type="Gene3D" id="3.40.395.10">
    <property type="entry name" value="Adenoviral Proteinase, Chain A"/>
    <property type="match status" value="1"/>
</dbReference>
<dbReference type="EMBL" id="JANPWB010000006">
    <property type="protein sequence ID" value="KAJ1181208.1"/>
    <property type="molecule type" value="Genomic_DNA"/>
</dbReference>
<dbReference type="PANTHER" id="PTHR46468">
    <property type="entry name" value="SENTRIN-SPECIFIC PROTEASE 8"/>
    <property type="match status" value="1"/>
</dbReference>
<dbReference type="GO" id="GO:0019784">
    <property type="term" value="F:deNEDDylase activity"/>
    <property type="evidence" value="ECO:0007669"/>
    <property type="project" value="InterPro"/>
</dbReference>
<dbReference type="GO" id="GO:0006508">
    <property type="term" value="P:proteolysis"/>
    <property type="evidence" value="ECO:0007669"/>
    <property type="project" value="UniProtKB-KW"/>
</dbReference>
<dbReference type="InterPro" id="IPR038765">
    <property type="entry name" value="Papain-like_cys_pep_sf"/>
</dbReference>